<dbReference type="KEGG" id="foc:127750604"/>
<comment type="subcellular location">
    <subcellularLocation>
        <location evidence="2">Nucleus</location>
    </subcellularLocation>
</comment>
<evidence type="ECO:0000259" key="8">
    <source>
        <dbReference type="Pfam" id="PF13359"/>
    </source>
</evidence>
<dbReference type="InterPro" id="IPR045249">
    <property type="entry name" value="HARBI1-like"/>
</dbReference>
<keyword evidence="7" id="KW-0539">Nucleus</keyword>
<organism evidence="9 10">
    <name type="scientific">Frankliniella occidentalis</name>
    <name type="common">Western flower thrips</name>
    <name type="synonym">Euthrips occidentalis</name>
    <dbReference type="NCBI Taxonomy" id="133901"/>
    <lineage>
        <taxon>Eukaryota</taxon>
        <taxon>Metazoa</taxon>
        <taxon>Ecdysozoa</taxon>
        <taxon>Arthropoda</taxon>
        <taxon>Hexapoda</taxon>
        <taxon>Insecta</taxon>
        <taxon>Pterygota</taxon>
        <taxon>Neoptera</taxon>
        <taxon>Paraneoptera</taxon>
        <taxon>Thysanoptera</taxon>
        <taxon>Terebrantia</taxon>
        <taxon>Thripoidea</taxon>
        <taxon>Thripidae</taxon>
        <taxon>Frankliniella</taxon>
    </lineage>
</organism>
<dbReference type="Pfam" id="PF13359">
    <property type="entry name" value="DDE_Tnp_4"/>
    <property type="match status" value="1"/>
</dbReference>
<keyword evidence="4" id="KW-0540">Nuclease</keyword>
<dbReference type="GO" id="GO:0005634">
    <property type="term" value="C:nucleus"/>
    <property type="evidence" value="ECO:0007669"/>
    <property type="project" value="UniProtKB-SubCell"/>
</dbReference>
<name>A0A9C6XRT3_FRAOC</name>
<evidence type="ECO:0000256" key="6">
    <source>
        <dbReference type="ARBA" id="ARBA00022801"/>
    </source>
</evidence>
<accession>A0A9C6XRT3</accession>
<feature type="domain" description="DDE Tnp4" evidence="8">
    <location>
        <begin position="134"/>
        <end position="288"/>
    </location>
</feature>
<dbReference type="GeneID" id="127750604"/>
<dbReference type="AlphaFoldDB" id="A0A9C6XRT3"/>
<proteinExistence type="inferred from homology"/>
<evidence type="ECO:0000256" key="7">
    <source>
        <dbReference type="ARBA" id="ARBA00023242"/>
    </source>
</evidence>
<evidence type="ECO:0000256" key="5">
    <source>
        <dbReference type="ARBA" id="ARBA00022723"/>
    </source>
</evidence>
<comment type="cofactor">
    <cofactor evidence="1">
        <name>a divalent metal cation</name>
        <dbReference type="ChEBI" id="CHEBI:60240"/>
    </cofactor>
</comment>
<dbReference type="OrthoDB" id="2668416at2759"/>
<dbReference type="PANTHER" id="PTHR22930:SF85">
    <property type="entry name" value="GH03217P-RELATED"/>
    <property type="match status" value="1"/>
</dbReference>
<dbReference type="GO" id="GO:0004518">
    <property type="term" value="F:nuclease activity"/>
    <property type="evidence" value="ECO:0007669"/>
    <property type="project" value="UniProtKB-KW"/>
</dbReference>
<evidence type="ECO:0000313" key="10">
    <source>
        <dbReference type="RefSeq" id="XP_052128667.1"/>
    </source>
</evidence>
<keyword evidence="9" id="KW-1185">Reference proteome</keyword>
<evidence type="ECO:0000256" key="1">
    <source>
        <dbReference type="ARBA" id="ARBA00001968"/>
    </source>
</evidence>
<dbReference type="RefSeq" id="XP_052128667.1">
    <property type="nucleotide sequence ID" value="XM_052272707.1"/>
</dbReference>
<comment type="similarity">
    <text evidence="3">Belongs to the HARBI1 family.</text>
</comment>
<reference evidence="10" key="1">
    <citation type="submission" date="2025-08" db="UniProtKB">
        <authorList>
            <consortium name="RefSeq"/>
        </authorList>
    </citation>
    <scope>IDENTIFICATION</scope>
    <source>
        <tissue evidence="10">Whole organism</tissue>
    </source>
</reference>
<keyword evidence="5" id="KW-0479">Metal-binding</keyword>
<sequence length="303" mass="35380">MDVAQRNIVGRAFLGIVAYLIEDFLDDDDDDENLWEHVTVDINEFCVMGDPSFQWHFRLTKPVFEILLQEIGNHLVDNMLMERERRPVAHILLMVLVLRDMKDTYITWPNAEERNTIKRNCQRISNFPGIVGIMDGSHIFIKAPKEERAAYRNYKYGYSIKVQAVVDDSLLVRDAYIGEVVSLHDARVFRRSPLCRSILQRQDLFSNGEHIIADAAYMLLDRVLVPFVNNGHLTVRQRNYNRKLSQVRVRVEHTFGRIDSLWRRMTYLPNTNIDYAVDHIAASIVLHNFNIIHKQAWNIVSNS</sequence>
<dbReference type="GO" id="GO:0016787">
    <property type="term" value="F:hydrolase activity"/>
    <property type="evidence" value="ECO:0007669"/>
    <property type="project" value="UniProtKB-KW"/>
</dbReference>
<evidence type="ECO:0000256" key="4">
    <source>
        <dbReference type="ARBA" id="ARBA00022722"/>
    </source>
</evidence>
<keyword evidence="6" id="KW-0378">Hydrolase</keyword>
<dbReference type="Proteomes" id="UP000504606">
    <property type="component" value="Unplaced"/>
</dbReference>
<evidence type="ECO:0000313" key="9">
    <source>
        <dbReference type="Proteomes" id="UP000504606"/>
    </source>
</evidence>
<dbReference type="PANTHER" id="PTHR22930">
    <property type="match status" value="1"/>
</dbReference>
<gene>
    <name evidence="10" type="primary">LOC127750604</name>
</gene>
<dbReference type="GO" id="GO:0046872">
    <property type="term" value="F:metal ion binding"/>
    <property type="evidence" value="ECO:0007669"/>
    <property type="project" value="UniProtKB-KW"/>
</dbReference>
<evidence type="ECO:0000256" key="2">
    <source>
        <dbReference type="ARBA" id="ARBA00004123"/>
    </source>
</evidence>
<dbReference type="InterPro" id="IPR027806">
    <property type="entry name" value="HARBI1_dom"/>
</dbReference>
<evidence type="ECO:0000256" key="3">
    <source>
        <dbReference type="ARBA" id="ARBA00006958"/>
    </source>
</evidence>
<protein>
    <submittedName>
        <fullName evidence="10">Nuclease HARBI1</fullName>
    </submittedName>
</protein>